<dbReference type="AlphaFoldDB" id="A0A2R6NGM3"/>
<gene>
    <name evidence="2" type="ORF">PHLCEN_2v12638</name>
</gene>
<organism evidence="2 3">
    <name type="scientific">Hermanssonia centrifuga</name>
    <dbReference type="NCBI Taxonomy" id="98765"/>
    <lineage>
        <taxon>Eukaryota</taxon>
        <taxon>Fungi</taxon>
        <taxon>Dikarya</taxon>
        <taxon>Basidiomycota</taxon>
        <taxon>Agaricomycotina</taxon>
        <taxon>Agaricomycetes</taxon>
        <taxon>Polyporales</taxon>
        <taxon>Meruliaceae</taxon>
        <taxon>Hermanssonia</taxon>
    </lineage>
</organism>
<dbReference type="EMBL" id="MLYV02001282">
    <property type="protein sequence ID" value="PSR71473.1"/>
    <property type="molecule type" value="Genomic_DNA"/>
</dbReference>
<feature type="region of interest" description="Disordered" evidence="1">
    <location>
        <begin position="1"/>
        <end position="54"/>
    </location>
</feature>
<keyword evidence="3" id="KW-1185">Reference proteome</keyword>
<comment type="caution">
    <text evidence="2">The sequence shown here is derived from an EMBL/GenBank/DDBJ whole genome shotgun (WGS) entry which is preliminary data.</text>
</comment>
<dbReference type="Proteomes" id="UP000186601">
    <property type="component" value="Unassembled WGS sequence"/>
</dbReference>
<proteinExistence type="predicted"/>
<reference evidence="2 3" key="1">
    <citation type="submission" date="2018-02" db="EMBL/GenBank/DDBJ databases">
        <title>Genome sequence of the basidiomycete white-rot fungus Phlebia centrifuga.</title>
        <authorList>
            <person name="Granchi Z."/>
            <person name="Peng M."/>
            <person name="de Vries R.P."/>
            <person name="Hilden K."/>
            <person name="Makela M.R."/>
            <person name="Grigoriev I."/>
            <person name="Riley R."/>
        </authorList>
    </citation>
    <scope>NUCLEOTIDE SEQUENCE [LARGE SCALE GENOMIC DNA]</scope>
    <source>
        <strain evidence="2 3">FBCC195</strain>
    </source>
</reference>
<feature type="compositionally biased region" description="Basic and acidic residues" evidence="1">
    <location>
        <begin position="44"/>
        <end position="54"/>
    </location>
</feature>
<evidence type="ECO:0000313" key="3">
    <source>
        <dbReference type="Proteomes" id="UP000186601"/>
    </source>
</evidence>
<evidence type="ECO:0000313" key="2">
    <source>
        <dbReference type="EMBL" id="PSR71473.1"/>
    </source>
</evidence>
<sequence length="54" mass="5615">MPTLASFAGNMGESLGGNFAHAGGNMEVEALGGEVGEEDTNESSMRHSDDIEEE</sequence>
<evidence type="ECO:0000256" key="1">
    <source>
        <dbReference type="SAM" id="MobiDB-lite"/>
    </source>
</evidence>
<accession>A0A2R6NGM3</accession>
<protein>
    <submittedName>
        <fullName evidence="2">Uncharacterized protein</fullName>
    </submittedName>
</protein>
<name>A0A2R6NGM3_9APHY</name>